<dbReference type="AlphaFoldDB" id="A0A504JPQ1"/>
<evidence type="ECO:0000256" key="1">
    <source>
        <dbReference type="PIRSR" id="PIRSR640255-1"/>
    </source>
</evidence>
<sequence length="474" mass="52651">MKFFNLNLAYCLTTLLLLITSCESNEEFDDESVEEFIPLIINSEIRVQTNYYDNQGPYEHSFLGKRASGFIEGYESATKFTYFTTNVDLSSSGVWRFSDAKIGTNSRDRKFGSKAARLRGEGYIVMNFDMDNGVKTIRVRHAKYGSDGNSSWRLVASYDSGATWSFVGEPVNTTSTTLNTVSFEVNETRSVRYGVSKTSGGSNRINFDNFEIVTDTTGGGDGGNSGRDSNLTFGNPSNANTSPDNYFVMRPEYTLSYNSSNGTPNWVSWHLNATWIGEESRCNCFMQDTSLPDSFFSPTENDYSGSGFQRGHICPSADRDATAQENANTYFMTNIAPQAIGNNLGPWAAFERYLRSLVDDGNEVHIIAGVAGTGGVGTRGYRDRINNGSINVPDSFWKVALILPNGSNDISRVTTATRMIAVNMPNDQGISFNWRNFRTTVDDIENLTGYDFFENIPDDIEAVLESRVENRLVN</sequence>
<dbReference type="SMART" id="SM00477">
    <property type="entry name" value="NUC"/>
    <property type="match status" value="1"/>
</dbReference>
<dbReference type="SUPFAM" id="SSF54060">
    <property type="entry name" value="His-Me finger endonucleases"/>
    <property type="match status" value="1"/>
</dbReference>
<protein>
    <submittedName>
        <fullName evidence="7">DNA/RNA non-specific endonuclease</fullName>
    </submittedName>
</protein>
<feature type="compositionally biased region" description="Polar residues" evidence="3">
    <location>
        <begin position="226"/>
        <end position="244"/>
    </location>
</feature>
<dbReference type="SMART" id="SM00892">
    <property type="entry name" value="Endonuclease_NS"/>
    <property type="match status" value="1"/>
</dbReference>
<evidence type="ECO:0000259" key="6">
    <source>
        <dbReference type="SMART" id="SM00892"/>
    </source>
</evidence>
<dbReference type="InterPro" id="IPR020821">
    <property type="entry name" value="ENPP1-3/EXOG-like_nuc-like"/>
</dbReference>
<accession>A0A504JPQ1</accession>
<feature type="signal peptide" evidence="4">
    <location>
        <begin position="1"/>
        <end position="26"/>
    </location>
</feature>
<dbReference type="CDD" id="cd00091">
    <property type="entry name" value="NUC"/>
    <property type="match status" value="1"/>
</dbReference>
<feature type="domain" description="DNA/RNA non-specific endonuclease/pyrophosphatase/phosphodiesterase" evidence="6">
    <location>
        <begin position="249"/>
        <end position="459"/>
    </location>
</feature>
<dbReference type="InterPro" id="IPR001604">
    <property type="entry name" value="Endo_G_ENPP1-like_dom"/>
</dbReference>
<keyword evidence="7" id="KW-0378">Hydrolase</keyword>
<comment type="caution">
    <text evidence="7">The sequence shown here is derived from an EMBL/GenBank/DDBJ whole genome shotgun (WGS) entry which is preliminary data.</text>
</comment>
<evidence type="ECO:0000313" key="8">
    <source>
        <dbReference type="Proteomes" id="UP000315540"/>
    </source>
</evidence>
<evidence type="ECO:0000256" key="4">
    <source>
        <dbReference type="SAM" id="SignalP"/>
    </source>
</evidence>
<dbReference type="GO" id="GO:0004519">
    <property type="term" value="F:endonuclease activity"/>
    <property type="evidence" value="ECO:0007669"/>
    <property type="project" value="UniProtKB-KW"/>
</dbReference>
<dbReference type="PROSITE" id="PS51257">
    <property type="entry name" value="PROKAR_LIPOPROTEIN"/>
    <property type="match status" value="1"/>
</dbReference>
<dbReference type="GO" id="GO:0046872">
    <property type="term" value="F:metal ion binding"/>
    <property type="evidence" value="ECO:0007669"/>
    <property type="project" value="UniProtKB-KW"/>
</dbReference>
<feature type="chain" id="PRO_5021334905" evidence="4">
    <location>
        <begin position="27"/>
        <end position="474"/>
    </location>
</feature>
<dbReference type="Pfam" id="PF01223">
    <property type="entry name" value="Endonuclease_NS"/>
    <property type="match status" value="1"/>
</dbReference>
<dbReference type="GO" id="GO:0003676">
    <property type="term" value="F:nucleic acid binding"/>
    <property type="evidence" value="ECO:0007669"/>
    <property type="project" value="InterPro"/>
</dbReference>
<feature type="region of interest" description="Disordered" evidence="3">
    <location>
        <begin position="216"/>
        <end position="244"/>
    </location>
</feature>
<gene>
    <name evidence="7" type="ORF">FHK87_00515</name>
</gene>
<name>A0A504JPQ1_9FLAO</name>
<feature type="domain" description="ENPP1-3/EXOG-like endonuclease/phosphodiesterase" evidence="5">
    <location>
        <begin position="250"/>
        <end position="459"/>
    </location>
</feature>
<dbReference type="InterPro" id="IPR040255">
    <property type="entry name" value="Non-specific_endonuclease"/>
</dbReference>
<evidence type="ECO:0000259" key="5">
    <source>
        <dbReference type="SMART" id="SM00477"/>
    </source>
</evidence>
<evidence type="ECO:0000313" key="7">
    <source>
        <dbReference type="EMBL" id="TPN88731.1"/>
    </source>
</evidence>
<dbReference type="Gene3D" id="3.40.570.10">
    <property type="entry name" value="Extracellular Endonuclease, subunit A"/>
    <property type="match status" value="1"/>
</dbReference>
<dbReference type="GO" id="GO:0016787">
    <property type="term" value="F:hydrolase activity"/>
    <property type="evidence" value="ECO:0007669"/>
    <property type="project" value="InterPro"/>
</dbReference>
<proteinExistence type="predicted"/>
<dbReference type="PANTHER" id="PTHR13966">
    <property type="entry name" value="ENDONUCLEASE RELATED"/>
    <property type="match status" value="1"/>
</dbReference>
<dbReference type="OrthoDB" id="9811262at2"/>
<dbReference type="RefSeq" id="WP_140588514.1">
    <property type="nucleotide sequence ID" value="NZ_VFWZ01000001.1"/>
</dbReference>
<feature type="binding site" evidence="2">
    <location>
        <position position="343"/>
    </location>
    <ligand>
        <name>Mg(2+)</name>
        <dbReference type="ChEBI" id="CHEBI:18420"/>
        <note>catalytic</note>
    </ligand>
</feature>
<evidence type="ECO:0000256" key="3">
    <source>
        <dbReference type="SAM" id="MobiDB-lite"/>
    </source>
</evidence>
<dbReference type="InterPro" id="IPR044929">
    <property type="entry name" value="DNA/RNA_non-sp_Endonuclease_sf"/>
</dbReference>
<reference evidence="7 8" key="1">
    <citation type="submission" date="2019-06" db="EMBL/GenBank/DDBJ databases">
        <authorList>
            <person name="Meng X."/>
        </authorList>
    </citation>
    <scope>NUCLEOTIDE SEQUENCE [LARGE SCALE GENOMIC DNA]</scope>
    <source>
        <strain evidence="7 8">M625</strain>
    </source>
</reference>
<dbReference type="EMBL" id="VFWZ01000001">
    <property type="protein sequence ID" value="TPN88731.1"/>
    <property type="molecule type" value="Genomic_DNA"/>
</dbReference>
<feature type="active site" description="Proton acceptor" evidence="1">
    <location>
        <position position="312"/>
    </location>
</feature>
<organism evidence="7 8">
    <name type="scientific">Aquimarina algicola</name>
    <dbReference type="NCBI Taxonomy" id="2589995"/>
    <lineage>
        <taxon>Bacteria</taxon>
        <taxon>Pseudomonadati</taxon>
        <taxon>Bacteroidota</taxon>
        <taxon>Flavobacteriia</taxon>
        <taxon>Flavobacteriales</taxon>
        <taxon>Flavobacteriaceae</taxon>
        <taxon>Aquimarina</taxon>
    </lineage>
</organism>
<keyword evidence="8" id="KW-1185">Reference proteome</keyword>
<keyword evidence="2" id="KW-0479">Metal-binding</keyword>
<dbReference type="InterPro" id="IPR044925">
    <property type="entry name" value="His-Me_finger_sf"/>
</dbReference>
<keyword evidence="4" id="KW-0732">Signal</keyword>
<dbReference type="PANTHER" id="PTHR13966:SF5">
    <property type="entry name" value="ENDONUCLEASE G, MITOCHONDRIAL"/>
    <property type="match status" value="1"/>
</dbReference>
<evidence type="ECO:0000256" key="2">
    <source>
        <dbReference type="PIRSR" id="PIRSR640255-2"/>
    </source>
</evidence>
<keyword evidence="7" id="KW-0540">Nuclease</keyword>
<keyword evidence="7" id="KW-0255">Endonuclease</keyword>
<dbReference type="Proteomes" id="UP000315540">
    <property type="component" value="Unassembled WGS sequence"/>
</dbReference>